<dbReference type="SUPFAM" id="SSF57701">
    <property type="entry name" value="Zn2/Cys6 DNA-binding domain"/>
    <property type="match status" value="1"/>
</dbReference>
<dbReference type="SMART" id="SM00906">
    <property type="entry name" value="Fungal_trans"/>
    <property type="match status" value="1"/>
</dbReference>
<keyword evidence="4" id="KW-0804">Transcription</keyword>
<keyword evidence="1" id="KW-0479">Metal-binding</keyword>
<evidence type="ECO:0000256" key="2">
    <source>
        <dbReference type="ARBA" id="ARBA00023015"/>
    </source>
</evidence>
<reference evidence="8 9" key="1">
    <citation type="submission" date="2024-07" db="EMBL/GenBank/DDBJ databases">
        <title>Section-level genome sequencing and comparative genomics of Aspergillus sections Usti and Cavernicolus.</title>
        <authorList>
            <consortium name="Lawrence Berkeley National Laboratory"/>
            <person name="Nybo J.L."/>
            <person name="Vesth T.C."/>
            <person name="Theobald S."/>
            <person name="Frisvad J.C."/>
            <person name="Larsen T.O."/>
            <person name="Kjaerboelling I."/>
            <person name="Rothschild-Mancinelli K."/>
            <person name="Lyhne E.K."/>
            <person name="Kogle M.E."/>
            <person name="Barry K."/>
            <person name="Clum A."/>
            <person name="Na H."/>
            <person name="Ledsgaard L."/>
            <person name="Lin J."/>
            <person name="Lipzen A."/>
            <person name="Kuo A."/>
            <person name="Riley R."/>
            <person name="Mondo S."/>
            <person name="LaButti K."/>
            <person name="Haridas S."/>
            <person name="Pangalinan J."/>
            <person name="Salamov A.A."/>
            <person name="Simmons B.A."/>
            <person name="Magnuson J.K."/>
            <person name="Chen J."/>
            <person name="Drula E."/>
            <person name="Henrissat B."/>
            <person name="Wiebenga A."/>
            <person name="Lubbers R.J."/>
            <person name="Gomes A.C."/>
            <person name="Makela M.R."/>
            <person name="Stajich J."/>
            <person name="Grigoriev I.V."/>
            <person name="Mortensen U.H."/>
            <person name="De vries R.P."/>
            <person name="Baker S.E."/>
            <person name="Andersen M.R."/>
        </authorList>
    </citation>
    <scope>NUCLEOTIDE SEQUENCE [LARGE SCALE GENOMIC DNA]</scope>
    <source>
        <strain evidence="8 9">CBS 600.67</strain>
    </source>
</reference>
<evidence type="ECO:0000256" key="1">
    <source>
        <dbReference type="ARBA" id="ARBA00022723"/>
    </source>
</evidence>
<feature type="domain" description="Zn(2)-C6 fungal-type" evidence="7">
    <location>
        <begin position="17"/>
        <end position="48"/>
    </location>
</feature>
<evidence type="ECO:0000256" key="3">
    <source>
        <dbReference type="ARBA" id="ARBA00023125"/>
    </source>
</evidence>
<gene>
    <name evidence="8" type="ORF">BDW59DRAFT_156661</name>
</gene>
<dbReference type="EMBL" id="JBFXLS010000003">
    <property type="protein sequence ID" value="KAL2833860.1"/>
    <property type="molecule type" value="Genomic_DNA"/>
</dbReference>
<proteinExistence type="predicted"/>
<keyword evidence="2" id="KW-0805">Transcription regulation</keyword>
<dbReference type="InterPro" id="IPR001138">
    <property type="entry name" value="Zn2Cys6_DnaBD"/>
</dbReference>
<feature type="region of interest" description="Disordered" evidence="6">
    <location>
        <begin position="1"/>
        <end position="20"/>
    </location>
</feature>
<evidence type="ECO:0000313" key="9">
    <source>
        <dbReference type="Proteomes" id="UP001610335"/>
    </source>
</evidence>
<dbReference type="SMART" id="SM00066">
    <property type="entry name" value="GAL4"/>
    <property type="match status" value="1"/>
</dbReference>
<keyword evidence="3" id="KW-0238">DNA-binding</keyword>
<dbReference type="PANTHER" id="PTHR31668">
    <property type="entry name" value="GLUCOSE TRANSPORT TRANSCRIPTION REGULATOR RGT1-RELATED-RELATED"/>
    <property type="match status" value="1"/>
</dbReference>
<organism evidence="8 9">
    <name type="scientific">Aspergillus cavernicola</name>
    <dbReference type="NCBI Taxonomy" id="176166"/>
    <lineage>
        <taxon>Eukaryota</taxon>
        <taxon>Fungi</taxon>
        <taxon>Dikarya</taxon>
        <taxon>Ascomycota</taxon>
        <taxon>Pezizomycotina</taxon>
        <taxon>Eurotiomycetes</taxon>
        <taxon>Eurotiomycetidae</taxon>
        <taxon>Eurotiales</taxon>
        <taxon>Aspergillaceae</taxon>
        <taxon>Aspergillus</taxon>
        <taxon>Aspergillus subgen. Nidulantes</taxon>
    </lineage>
</organism>
<dbReference type="CDD" id="cd12148">
    <property type="entry name" value="fungal_TF_MHR"/>
    <property type="match status" value="1"/>
</dbReference>
<keyword evidence="9" id="KW-1185">Reference proteome</keyword>
<dbReference type="Gene3D" id="4.10.240.10">
    <property type="entry name" value="Zn(2)-C6 fungal-type DNA-binding domain"/>
    <property type="match status" value="1"/>
</dbReference>
<name>A0ABR4J1F8_9EURO</name>
<evidence type="ECO:0000259" key="7">
    <source>
        <dbReference type="PROSITE" id="PS50048"/>
    </source>
</evidence>
<dbReference type="PANTHER" id="PTHR31668:SF4">
    <property type="entry name" value="TRANSCRIPTIONAL ACTIVATOR PROTEIN DAL81"/>
    <property type="match status" value="1"/>
</dbReference>
<accession>A0ABR4J1F8</accession>
<dbReference type="InterPro" id="IPR036864">
    <property type="entry name" value="Zn2-C6_fun-type_DNA-bd_sf"/>
</dbReference>
<keyword evidence="5" id="KW-0539">Nucleus</keyword>
<dbReference type="CDD" id="cd00067">
    <property type="entry name" value="GAL4"/>
    <property type="match status" value="1"/>
</dbReference>
<sequence length="647" mass="72759">MEPTTGGRPYKSRKSRPCDACRRRKVTCDMPTGPPCRRCSRIEHSCTFEQGPGPRKRPALEFKVAFQRYEEQKVSPPAAYPNSSEMAPTQFDPVEVPALEMSSESPSSTRSMSLEQDAIQRESPPIDGSLEFVPGAFTFYIGPTGVSDIHLLSRESYDEQLLSEPRVSGLRYRLMNSLSSPYHPSEHTIFGITDHALLHQAEPKVDDRVTATAWTELWTMLSPTAAWHLVQLYARYIDPYYPILSRHQIPSSADTLSNMPLALLTAICATTLPFIMYDDALYTLLLHPPSARDLYRICWLGITQDLHAPSMSTLQACLILQQRLPTNIYLSDTAFTWSLMSTAVAVAHTIGLHRDPSSWTSVAPWERRLRRRLWWGLWLTEKWIAFTRGMPSHITEDESDVPLLSLTDPADILDPTATASCPEISSYLFYLTSLTTILADIQKTYYTVKAVNRTSSDLGYSLDAARSTRARLKDWRDHLPESLKRQRPSTQTSVRDTDLDGTGSLYLSYIVTHMTLFRALMRPLDTAPTLVTAYPDSAKAVMKGALLCVKEFVEFVESLTGAQWNSFWHSWSRPNFAIAGAFMVHLLHIITGPTATGGFEDEYRELQGWIRRWRWVNRISANGAAGAKGLTNLGVLKVETLLGTLAE</sequence>
<dbReference type="PROSITE" id="PS50048">
    <property type="entry name" value="ZN2_CY6_FUNGAL_2"/>
    <property type="match status" value="1"/>
</dbReference>
<dbReference type="Proteomes" id="UP001610335">
    <property type="component" value="Unassembled WGS sequence"/>
</dbReference>
<evidence type="ECO:0000256" key="5">
    <source>
        <dbReference type="ARBA" id="ARBA00023242"/>
    </source>
</evidence>
<dbReference type="Pfam" id="PF04082">
    <property type="entry name" value="Fungal_trans"/>
    <property type="match status" value="1"/>
</dbReference>
<dbReference type="PROSITE" id="PS00463">
    <property type="entry name" value="ZN2_CY6_FUNGAL_1"/>
    <property type="match status" value="1"/>
</dbReference>
<dbReference type="InterPro" id="IPR007219">
    <property type="entry name" value="XnlR_reg_dom"/>
</dbReference>
<comment type="caution">
    <text evidence="8">The sequence shown here is derived from an EMBL/GenBank/DDBJ whole genome shotgun (WGS) entry which is preliminary data.</text>
</comment>
<evidence type="ECO:0000313" key="8">
    <source>
        <dbReference type="EMBL" id="KAL2833860.1"/>
    </source>
</evidence>
<dbReference type="Pfam" id="PF00172">
    <property type="entry name" value="Zn_clus"/>
    <property type="match status" value="1"/>
</dbReference>
<evidence type="ECO:0000256" key="4">
    <source>
        <dbReference type="ARBA" id="ARBA00023163"/>
    </source>
</evidence>
<protein>
    <submittedName>
        <fullName evidence="8">Fungal-specific transcription factor domain-containing protein</fullName>
    </submittedName>
</protein>
<dbReference type="InterPro" id="IPR050797">
    <property type="entry name" value="Carb_Metab_Trans_Reg"/>
</dbReference>
<evidence type="ECO:0000256" key="6">
    <source>
        <dbReference type="SAM" id="MobiDB-lite"/>
    </source>
</evidence>